<dbReference type="InterPro" id="IPR013708">
    <property type="entry name" value="Shikimate_DH-bd_N"/>
</dbReference>
<dbReference type="Pfam" id="PF08501">
    <property type="entry name" value="Shikimate_dh_N"/>
    <property type="match status" value="1"/>
</dbReference>
<dbReference type="GO" id="GO:0008652">
    <property type="term" value="P:amino acid biosynthetic process"/>
    <property type="evidence" value="ECO:0007669"/>
    <property type="project" value="UniProtKB-KW"/>
</dbReference>
<evidence type="ECO:0000259" key="8">
    <source>
        <dbReference type="Pfam" id="PF18317"/>
    </source>
</evidence>
<dbReference type="PANTHER" id="PTHR21089:SF1">
    <property type="entry name" value="BIFUNCTIONAL 3-DEHYDROQUINATE DEHYDRATASE_SHIKIMATE DEHYDROGENASE, CHLOROPLASTIC"/>
    <property type="match status" value="1"/>
</dbReference>
<dbReference type="InterPro" id="IPR046346">
    <property type="entry name" value="Aminoacid_DH-like_N_sf"/>
</dbReference>
<gene>
    <name evidence="9" type="ORF">S12H4_17085</name>
</gene>
<evidence type="ECO:0000256" key="5">
    <source>
        <dbReference type="ARBA" id="ARBA00023141"/>
    </source>
</evidence>
<feature type="domain" description="Quinate/shikimate 5-dehydrogenase/glutamyl-tRNA reductase" evidence="6">
    <location>
        <begin position="94"/>
        <end position="144"/>
    </location>
</feature>
<dbReference type="GO" id="GO:0009073">
    <property type="term" value="P:aromatic amino acid family biosynthetic process"/>
    <property type="evidence" value="ECO:0007669"/>
    <property type="project" value="UniProtKB-KW"/>
</dbReference>
<dbReference type="CDD" id="cd01065">
    <property type="entry name" value="NAD_bind_Shikimate_DH"/>
    <property type="match status" value="1"/>
</dbReference>
<dbReference type="Pfam" id="PF01488">
    <property type="entry name" value="Shikimate_DH"/>
    <property type="match status" value="1"/>
</dbReference>
<feature type="domain" description="Shikimate dehydrogenase substrate binding N-terminal" evidence="7">
    <location>
        <begin position="6"/>
        <end position="65"/>
    </location>
</feature>
<dbReference type="EC" id="1.1.1.25" evidence="1"/>
<dbReference type="SUPFAM" id="SSF51735">
    <property type="entry name" value="NAD(P)-binding Rossmann-fold domains"/>
    <property type="match status" value="1"/>
</dbReference>
<proteinExistence type="predicted"/>
<evidence type="ECO:0000256" key="4">
    <source>
        <dbReference type="ARBA" id="ARBA00023002"/>
    </source>
</evidence>
<dbReference type="GO" id="GO:0050661">
    <property type="term" value="F:NADP binding"/>
    <property type="evidence" value="ECO:0007669"/>
    <property type="project" value="InterPro"/>
</dbReference>
<dbReference type="InterPro" id="IPR041121">
    <property type="entry name" value="SDH_C"/>
</dbReference>
<dbReference type="InterPro" id="IPR011342">
    <property type="entry name" value="Shikimate_DH"/>
</dbReference>
<keyword evidence="4" id="KW-0560">Oxidoreductase</keyword>
<name>X1SVC8_9ZZZZ</name>
<evidence type="ECO:0000256" key="2">
    <source>
        <dbReference type="ARBA" id="ARBA00022605"/>
    </source>
</evidence>
<dbReference type="GO" id="GO:0004764">
    <property type="term" value="F:shikimate 3-dehydrogenase (NADP+) activity"/>
    <property type="evidence" value="ECO:0007669"/>
    <property type="project" value="UniProtKB-EC"/>
</dbReference>
<evidence type="ECO:0000256" key="1">
    <source>
        <dbReference type="ARBA" id="ARBA00012962"/>
    </source>
</evidence>
<dbReference type="Gene3D" id="3.40.50.10860">
    <property type="entry name" value="Leucine Dehydrogenase, chain A, domain 1"/>
    <property type="match status" value="1"/>
</dbReference>
<evidence type="ECO:0000256" key="3">
    <source>
        <dbReference type="ARBA" id="ARBA00022857"/>
    </source>
</evidence>
<dbReference type="Pfam" id="PF18317">
    <property type="entry name" value="SDH_C"/>
    <property type="match status" value="1"/>
</dbReference>
<dbReference type="GO" id="GO:0009423">
    <property type="term" value="P:chorismate biosynthetic process"/>
    <property type="evidence" value="ECO:0007669"/>
    <property type="project" value="UniProtKB-UniPathway"/>
</dbReference>
<reference evidence="9" key="1">
    <citation type="journal article" date="2014" name="Front. Microbiol.">
        <title>High frequency of phylogenetically diverse reductive dehalogenase-homologous genes in deep subseafloor sedimentary metagenomes.</title>
        <authorList>
            <person name="Kawai M."/>
            <person name="Futagami T."/>
            <person name="Toyoda A."/>
            <person name="Takaki Y."/>
            <person name="Nishi S."/>
            <person name="Hori S."/>
            <person name="Arai W."/>
            <person name="Tsubouchi T."/>
            <person name="Morono Y."/>
            <person name="Uchiyama I."/>
            <person name="Ito T."/>
            <person name="Fujiyama A."/>
            <person name="Inagaki F."/>
            <person name="Takami H."/>
        </authorList>
    </citation>
    <scope>NUCLEOTIDE SEQUENCE</scope>
    <source>
        <strain evidence="9">Expedition CK06-06</strain>
    </source>
</reference>
<keyword evidence="5" id="KW-0057">Aromatic amino acid biosynthesis</keyword>
<evidence type="ECO:0000313" key="9">
    <source>
        <dbReference type="EMBL" id="GAI83081.1"/>
    </source>
</evidence>
<protein>
    <recommendedName>
        <fullName evidence="1">shikimate dehydrogenase (NADP(+))</fullName>
        <ecNumber evidence="1">1.1.1.25</ecNumber>
    </recommendedName>
</protein>
<dbReference type="InterPro" id="IPR036291">
    <property type="entry name" value="NAD(P)-bd_dom_sf"/>
</dbReference>
<dbReference type="SUPFAM" id="SSF53223">
    <property type="entry name" value="Aminoacid dehydrogenase-like, N-terminal domain"/>
    <property type="match status" value="1"/>
</dbReference>
<dbReference type="InterPro" id="IPR006151">
    <property type="entry name" value="Shikm_DH/Glu-tRNA_Rdtase"/>
</dbReference>
<dbReference type="NCBIfam" id="TIGR00507">
    <property type="entry name" value="aroE"/>
    <property type="match status" value="1"/>
</dbReference>
<dbReference type="GO" id="GO:0005829">
    <property type="term" value="C:cytosol"/>
    <property type="evidence" value="ECO:0007669"/>
    <property type="project" value="TreeGrafter"/>
</dbReference>
<feature type="domain" description="SDH C-terminal" evidence="8">
    <location>
        <begin position="229"/>
        <end position="256"/>
    </location>
</feature>
<keyword evidence="3" id="KW-0521">NADP</keyword>
<dbReference type="GO" id="GO:0019632">
    <property type="term" value="P:shikimate metabolic process"/>
    <property type="evidence" value="ECO:0007669"/>
    <property type="project" value="InterPro"/>
</dbReference>
<dbReference type="AlphaFoldDB" id="X1SVC8"/>
<evidence type="ECO:0000259" key="6">
    <source>
        <dbReference type="Pfam" id="PF01488"/>
    </source>
</evidence>
<dbReference type="EMBL" id="BARW01008315">
    <property type="protein sequence ID" value="GAI83081.1"/>
    <property type="molecule type" value="Genomic_DNA"/>
</dbReference>
<dbReference type="InterPro" id="IPR022893">
    <property type="entry name" value="Shikimate_DH_fam"/>
</dbReference>
<evidence type="ECO:0000259" key="7">
    <source>
        <dbReference type="Pfam" id="PF08501"/>
    </source>
</evidence>
<dbReference type="UniPathway" id="UPA00053">
    <property type="reaction ID" value="UER00087"/>
</dbReference>
<sequence length="271" mass="29358">QNSPFLDIRYEAWETSPGKLEATIAKLRESQNLGANVTVPHKEAVLPLLDEVDELAALIGAVNTIVRRDDKLLGFNTDAHGFLQALHKEGHFEPQGKRVVILGAGGVARAVCFALVQEKASSLIIVNRTPARARALADSLRSYIAKIGLKTEVTTLSWQSLTSGGTFGRCHLIINCTTVGMKYGSQEGQSPLSLEVIPGGVLVYDLVYNPCPTPLLQLAEKAGANTLNGLAMLVYQGAASFELWTGREPPVDIMLKRRRAQNDNCPESPEE</sequence>
<keyword evidence="2" id="KW-0028">Amino-acid biosynthesis</keyword>
<dbReference type="PANTHER" id="PTHR21089">
    <property type="entry name" value="SHIKIMATE DEHYDROGENASE"/>
    <property type="match status" value="1"/>
</dbReference>
<comment type="caution">
    <text evidence="9">The sequence shown here is derived from an EMBL/GenBank/DDBJ whole genome shotgun (WGS) entry which is preliminary data.</text>
</comment>
<dbReference type="Gene3D" id="3.40.50.720">
    <property type="entry name" value="NAD(P)-binding Rossmann-like Domain"/>
    <property type="match status" value="1"/>
</dbReference>
<accession>X1SVC8</accession>
<organism evidence="9">
    <name type="scientific">marine sediment metagenome</name>
    <dbReference type="NCBI Taxonomy" id="412755"/>
    <lineage>
        <taxon>unclassified sequences</taxon>
        <taxon>metagenomes</taxon>
        <taxon>ecological metagenomes</taxon>
    </lineage>
</organism>
<feature type="non-terminal residue" evidence="9">
    <location>
        <position position="1"/>
    </location>
</feature>